<dbReference type="InterPro" id="IPR010996">
    <property type="entry name" value="HHH_MUS81"/>
</dbReference>
<evidence type="ECO:0000313" key="14">
    <source>
        <dbReference type="EMBL" id="PWI70944.1"/>
    </source>
</evidence>
<dbReference type="GO" id="GO:0003887">
    <property type="term" value="F:DNA-directed DNA polymerase activity"/>
    <property type="evidence" value="ECO:0007669"/>
    <property type="project" value="UniProtKB-KW"/>
</dbReference>
<dbReference type="FunFam" id="3.30.210.10:FF:000005">
    <property type="entry name" value="DNA polymerase IV"/>
    <property type="match status" value="1"/>
</dbReference>
<dbReference type="PRINTS" id="PR00869">
    <property type="entry name" value="DNAPOLX"/>
</dbReference>
<feature type="region of interest" description="Disordered" evidence="12">
    <location>
        <begin position="65"/>
        <end position="125"/>
    </location>
</feature>
<feature type="region of interest" description="Disordered" evidence="12">
    <location>
        <begin position="163"/>
        <end position="236"/>
    </location>
</feature>
<dbReference type="GO" id="GO:0005634">
    <property type="term" value="C:nucleus"/>
    <property type="evidence" value="ECO:0007669"/>
    <property type="project" value="TreeGrafter"/>
</dbReference>
<organism evidence="14 15">
    <name type="scientific">Purpureocillium lilacinum</name>
    <name type="common">Paecilomyces lilacinus</name>
    <dbReference type="NCBI Taxonomy" id="33203"/>
    <lineage>
        <taxon>Eukaryota</taxon>
        <taxon>Fungi</taxon>
        <taxon>Dikarya</taxon>
        <taxon>Ascomycota</taxon>
        <taxon>Pezizomycotina</taxon>
        <taxon>Sordariomycetes</taxon>
        <taxon>Hypocreomycetidae</taxon>
        <taxon>Hypocreales</taxon>
        <taxon>Ophiocordycipitaceae</taxon>
        <taxon>Purpureocillium</taxon>
    </lineage>
</organism>
<feature type="region of interest" description="Disordered" evidence="12">
    <location>
        <begin position="685"/>
        <end position="714"/>
    </location>
</feature>
<comment type="caution">
    <text evidence="14">The sequence shown here is derived from an EMBL/GenBank/DDBJ whole genome shotgun (WGS) entry which is preliminary data.</text>
</comment>
<dbReference type="Gene3D" id="3.30.460.10">
    <property type="entry name" value="Beta Polymerase, domain 2"/>
    <property type="match status" value="1"/>
</dbReference>
<dbReference type="PANTHER" id="PTHR11276">
    <property type="entry name" value="DNA POLYMERASE TYPE-X FAMILY MEMBER"/>
    <property type="match status" value="1"/>
</dbReference>
<dbReference type="AlphaFoldDB" id="A0A2U3E8W6"/>
<dbReference type="Gene3D" id="3.30.210.10">
    <property type="entry name" value="DNA polymerase, thumb domain"/>
    <property type="match status" value="1"/>
</dbReference>
<dbReference type="InterPro" id="IPR028207">
    <property type="entry name" value="DNA_pol_B_palm_palm"/>
</dbReference>
<dbReference type="CDD" id="cd00141">
    <property type="entry name" value="NT_POLXc"/>
    <property type="match status" value="1"/>
</dbReference>
<dbReference type="SUPFAM" id="SSF81301">
    <property type="entry name" value="Nucleotidyltransferase"/>
    <property type="match status" value="1"/>
</dbReference>
<evidence type="ECO:0000256" key="6">
    <source>
        <dbReference type="ARBA" id="ARBA00022763"/>
    </source>
</evidence>
<keyword evidence="6" id="KW-0227">DNA damage</keyword>
<dbReference type="PROSITE" id="PS50172">
    <property type="entry name" value="BRCT"/>
    <property type="match status" value="1"/>
</dbReference>
<dbReference type="SUPFAM" id="SSF47802">
    <property type="entry name" value="DNA polymerase beta, N-terminal domain-like"/>
    <property type="match status" value="1"/>
</dbReference>
<dbReference type="Pfam" id="PF14791">
    <property type="entry name" value="DNA_pol_B_thumb"/>
    <property type="match status" value="1"/>
</dbReference>
<comment type="catalytic activity">
    <reaction evidence="11">
        <text>DNA(n) + a 2'-deoxyribonucleoside 5'-triphosphate = DNA(n+1) + diphosphate</text>
        <dbReference type="Rhea" id="RHEA:22508"/>
        <dbReference type="Rhea" id="RHEA-COMP:17339"/>
        <dbReference type="Rhea" id="RHEA-COMP:17340"/>
        <dbReference type="ChEBI" id="CHEBI:33019"/>
        <dbReference type="ChEBI" id="CHEBI:61560"/>
        <dbReference type="ChEBI" id="CHEBI:173112"/>
        <dbReference type="EC" id="2.7.7.7"/>
    </reaction>
</comment>
<evidence type="ECO:0000256" key="12">
    <source>
        <dbReference type="SAM" id="MobiDB-lite"/>
    </source>
</evidence>
<keyword evidence="9" id="KW-0472">Membrane</keyword>
<reference evidence="14 15" key="1">
    <citation type="journal article" date="2016" name="Front. Microbiol.">
        <title>Genome and transcriptome sequences reveal the specific parasitism of the nematophagous Purpureocillium lilacinum 36-1.</title>
        <authorList>
            <person name="Xie J."/>
            <person name="Li S."/>
            <person name="Mo C."/>
            <person name="Xiao X."/>
            <person name="Peng D."/>
            <person name="Wang G."/>
            <person name="Xiao Y."/>
        </authorList>
    </citation>
    <scope>NUCLEOTIDE SEQUENCE [LARGE SCALE GENOMIC DNA]</scope>
    <source>
        <strain evidence="14 15">36-1</strain>
    </source>
</reference>
<protein>
    <recommendedName>
        <fullName evidence="2">DNA-directed DNA polymerase</fullName>
        <ecNumber evidence="2">2.7.7.7</ecNumber>
    </recommendedName>
</protein>
<comment type="subcellular location">
    <subcellularLocation>
        <location evidence="1">Membrane</location>
    </subcellularLocation>
</comment>
<dbReference type="EC" id="2.7.7.7" evidence="2"/>
<feature type="domain" description="BRCT" evidence="13">
    <location>
        <begin position="131"/>
        <end position="156"/>
    </location>
</feature>
<keyword evidence="7" id="KW-0239">DNA-directed DNA polymerase</keyword>
<dbReference type="Pfam" id="PF14792">
    <property type="entry name" value="DNA_pol_B_palm"/>
    <property type="match status" value="1"/>
</dbReference>
<dbReference type="Pfam" id="PF01124">
    <property type="entry name" value="MAPEG"/>
    <property type="match status" value="1"/>
</dbReference>
<feature type="region of interest" description="Disordered" evidence="12">
    <location>
        <begin position="652"/>
        <end position="671"/>
    </location>
</feature>
<dbReference type="InterPro" id="IPR043519">
    <property type="entry name" value="NT_sf"/>
</dbReference>
<name>A0A2U3E8W6_PURLI</name>
<dbReference type="InterPro" id="IPR001129">
    <property type="entry name" value="Membr-assoc_MAPEG"/>
</dbReference>
<dbReference type="GO" id="GO:0016020">
    <property type="term" value="C:membrane"/>
    <property type="evidence" value="ECO:0007669"/>
    <property type="project" value="UniProtKB-SubCell"/>
</dbReference>
<dbReference type="InterPro" id="IPR018944">
    <property type="entry name" value="DNA_pol_lambd_fingers_domain"/>
</dbReference>
<accession>A0A2U3E8W6</accession>
<dbReference type="InterPro" id="IPR027421">
    <property type="entry name" value="DNA_pol_lamdba_lyase_dom_sf"/>
</dbReference>
<dbReference type="InterPro" id="IPR001357">
    <property type="entry name" value="BRCT_dom"/>
</dbReference>
<evidence type="ECO:0000256" key="2">
    <source>
        <dbReference type="ARBA" id="ARBA00012417"/>
    </source>
</evidence>
<gene>
    <name evidence="14" type="ORF">PCL_12312</name>
</gene>
<evidence type="ECO:0000256" key="5">
    <source>
        <dbReference type="ARBA" id="ARBA00022695"/>
    </source>
</evidence>
<dbReference type="SUPFAM" id="SSF161084">
    <property type="entry name" value="MAPEG domain-like"/>
    <property type="match status" value="1"/>
</dbReference>
<dbReference type="Gene3D" id="1.20.120.550">
    <property type="entry name" value="Membrane associated eicosanoid/glutathione metabolism-like domain"/>
    <property type="match status" value="1"/>
</dbReference>
<dbReference type="PRINTS" id="PR00870">
    <property type="entry name" value="DNAPOLXBETA"/>
</dbReference>
<dbReference type="Gene3D" id="1.10.150.20">
    <property type="entry name" value="5' to 3' exonuclease, C-terminal subdomain"/>
    <property type="match status" value="1"/>
</dbReference>
<evidence type="ECO:0000256" key="4">
    <source>
        <dbReference type="ARBA" id="ARBA00022692"/>
    </source>
</evidence>
<sequence>MPLDFPPIFLLPTHLQPDDLHRLEASIPSLTYDIHEAQVVLGNISRTQRARFELRRLKVDTETVEDAGAGDGDGDGTGRAIASEPFPETSGAAGATAHAQHGEPSPKRRKLSVSHGQPSRSHGGKAQGEIIYVLRLAWFEDSVKQNRLLPKDSYMVYRGRKLASVGGQRKTATATTTVKSPRPSPAAATKDILRRAAGDQRAAGGGRPPSSHGHPHNPPSLVRQTTSEHDVPLPPIPDYLHSTYSCQRPTPFNSLNGPFIEELKNIRTLRLLQGDQIGVRAYSTAVATLAAYPYELQVPQEIERLPGCGAKFAGLYGEWRQTGQTKETADAALDPRLTVLKLFYDIWGVGDTTAREFYRKGSRLVSGDGDLDDIITYGWDSLSRVQQIGVKFYDELLLKIPRQEVETIAGVILSHARQIDAGFELAIVGGYRRGKKQSGDVDVVISHRDEEKTLNAVDKIVRSMEDNFITHTLSLWTRNSERGQLPLPWQGQAAGRGGGFDTLDKAMVVWQDVARLKANGEGGTEPPPPHRRVDIIVSPWKTVGCALLGWSGGTTFQRDLRRYCKRERGLKFDSSGIRRRADGEWMDLESRRRGGSGPAEPAPDMETAEKRVFEGLGLYVEATGGLDAFPLAAVVWPGASACSAPWAMMTPRTLTPGRRPRHQSTGEAVEPRPPAVVALAVVRVPKPVPPGKTPRPSEGPDCPTGSPNVPPRAREWKLPPRCSLGSFRQRSWCLAKGARMYYVVNTGGLRANTEDAGLRGVVPVAAASDARRRPGGGVWPPRAPMMMTMMMMTMMSGMGGCCRQLPNNKHITTRSVETKTLGAPVRPPLRQLDRQLVRGDWIEVVAGRGSSVRVISSPSKRGACGRELGRGRTFVVAYSPPSPQVPVPPKQSPACHAMPRHAMPSAALHPSSIGGARVAARVGVQGQWRGESRAVARPCMACIKAATRVTHLLAAARGGQHGFFELATPAPARLDFFFNYSPSLSIHRRSPSTDTQAQSKQSLVASPARLRLPVATTRLRPVSALPACQIAAMPFILELPDQYGLVLAAATATFFINTIHVTRTSKFRKASGVKYPNAYASAEQADKDPNAYRFNCAQRAHANFTENQTSFLGALLVAGLRYPFPAAVLGAGWGLSRVLYLFGYTSSAGPKGREIGAVGSFLCDTLLKLTAAYTSAMFVMSGN</sequence>
<dbReference type="Pfam" id="PF14716">
    <property type="entry name" value="HHH_8"/>
    <property type="match status" value="1"/>
</dbReference>
<evidence type="ECO:0000256" key="9">
    <source>
        <dbReference type="ARBA" id="ARBA00023136"/>
    </source>
</evidence>
<dbReference type="Proteomes" id="UP000245956">
    <property type="component" value="Unassembled WGS sequence"/>
</dbReference>
<keyword evidence="5" id="KW-0548">Nucleotidyltransferase</keyword>
<dbReference type="InterPro" id="IPR002054">
    <property type="entry name" value="DNA-dir_DNA_pol_X"/>
</dbReference>
<evidence type="ECO:0000256" key="10">
    <source>
        <dbReference type="ARBA" id="ARBA00023204"/>
    </source>
</evidence>
<evidence type="ECO:0000313" key="15">
    <source>
        <dbReference type="Proteomes" id="UP000245956"/>
    </source>
</evidence>
<evidence type="ECO:0000256" key="3">
    <source>
        <dbReference type="ARBA" id="ARBA00022679"/>
    </source>
</evidence>
<dbReference type="PANTHER" id="PTHR11276:SF29">
    <property type="entry name" value="DNA POLYMERASE TYPE-X FAMILY PROTEIN POL4"/>
    <property type="match status" value="1"/>
</dbReference>
<dbReference type="InterPro" id="IPR037160">
    <property type="entry name" value="DNA_Pol_thumb_sf"/>
</dbReference>
<dbReference type="InterPro" id="IPR023352">
    <property type="entry name" value="MAPEG-like_dom_sf"/>
</dbReference>
<dbReference type="InterPro" id="IPR022312">
    <property type="entry name" value="DNA_pol_X"/>
</dbReference>
<dbReference type="FunFam" id="1.10.150.110:FF:000005">
    <property type="entry name" value="DNA polymerase POL4"/>
    <property type="match status" value="1"/>
</dbReference>
<dbReference type="SUPFAM" id="SSF81585">
    <property type="entry name" value="PsbU/PolX domain-like"/>
    <property type="match status" value="1"/>
</dbReference>
<keyword evidence="4" id="KW-0812">Transmembrane</keyword>
<dbReference type="InterPro" id="IPR002008">
    <property type="entry name" value="DNA_pol_X_beta-like"/>
</dbReference>
<evidence type="ECO:0000256" key="8">
    <source>
        <dbReference type="ARBA" id="ARBA00022989"/>
    </source>
</evidence>
<dbReference type="GO" id="GO:0003677">
    <property type="term" value="F:DNA binding"/>
    <property type="evidence" value="ECO:0007669"/>
    <property type="project" value="InterPro"/>
</dbReference>
<evidence type="ECO:0000256" key="11">
    <source>
        <dbReference type="ARBA" id="ARBA00049244"/>
    </source>
</evidence>
<keyword evidence="8" id="KW-1133">Transmembrane helix</keyword>
<dbReference type="SMART" id="SM00483">
    <property type="entry name" value="POLXc"/>
    <property type="match status" value="1"/>
</dbReference>
<dbReference type="InterPro" id="IPR029398">
    <property type="entry name" value="PolB_thumb"/>
</dbReference>
<evidence type="ECO:0000256" key="1">
    <source>
        <dbReference type="ARBA" id="ARBA00004370"/>
    </source>
</evidence>
<feature type="compositionally biased region" description="Polar residues" evidence="12">
    <location>
        <begin position="170"/>
        <end position="179"/>
    </location>
</feature>
<proteinExistence type="predicted"/>
<dbReference type="Pfam" id="PF10391">
    <property type="entry name" value="DNA_pol_lambd_f"/>
    <property type="match status" value="1"/>
</dbReference>
<evidence type="ECO:0000256" key="7">
    <source>
        <dbReference type="ARBA" id="ARBA00022932"/>
    </source>
</evidence>
<dbReference type="GO" id="GO:0006303">
    <property type="term" value="P:double-strand break repair via nonhomologous end joining"/>
    <property type="evidence" value="ECO:0007669"/>
    <property type="project" value="TreeGrafter"/>
</dbReference>
<keyword evidence="3" id="KW-0808">Transferase</keyword>
<dbReference type="Gene3D" id="1.10.150.110">
    <property type="entry name" value="DNA polymerase beta, N-terminal domain-like"/>
    <property type="match status" value="1"/>
</dbReference>
<evidence type="ECO:0000259" key="13">
    <source>
        <dbReference type="PROSITE" id="PS50172"/>
    </source>
</evidence>
<dbReference type="EMBL" id="LCWV01000008">
    <property type="protein sequence ID" value="PWI70944.1"/>
    <property type="molecule type" value="Genomic_DNA"/>
</dbReference>
<keyword evidence="10" id="KW-0234">DNA repair</keyword>